<keyword evidence="1" id="KW-1133">Transmembrane helix</keyword>
<feature type="transmembrane region" description="Helical" evidence="1">
    <location>
        <begin position="20"/>
        <end position="37"/>
    </location>
</feature>
<comment type="caution">
    <text evidence="2">The sequence shown here is derived from an EMBL/GenBank/DDBJ whole genome shotgun (WGS) entry which is preliminary data.</text>
</comment>
<sequence>MSSENSSLMRFGNSSNSLTTAMAIILILESLLKYNIFMSLRFQKCSHNITAKDGSDTKGSVA</sequence>
<evidence type="ECO:0000256" key="1">
    <source>
        <dbReference type="SAM" id="Phobius"/>
    </source>
</evidence>
<dbReference type="EMBL" id="JARQWQ010000016">
    <property type="protein sequence ID" value="KAK2566836.1"/>
    <property type="molecule type" value="Genomic_DNA"/>
</dbReference>
<dbReference type="Proteomes" id="UP001249851">
    <property type="component" value="Unassembled WGS sequence"/>
</dbReference>
<proteinExistence type="predicted"/>
<keyword evidence="1" id="KW-0472">Membrane</keyword>
<reference evidence="2" key="1">
    <citation type="journal article" date="2023" name="G3 (Bethesda)">
        <title>Whole genome assembly and annotation of the endangered Caribbean coral Acropora cervicornis.</title>
        <authorList>
            <person name="Selwyn J.D."/>
            <person name="Vollmer S.V."/>
        </authorList>
    </citation>
    <scope>NUCLEOTIDE SEQUENCE</scope>
    <source>
        <strain evidence="2">K2</strain>
    </source>
</reference>
<keyword evidence="3" id="KW-1185">Reference proteome</keyword>
<gene>
    <name evidence="2" type="ORF">P5673_009522</name>
</gene>
<accession>A0AAD9VA29</accession>
<organism evidence="2 3">
    <name type="scientific">Acropora cervicornis</name>
    <name type="common">Staghorn coral</name>
    <dbReference type="NCBI Taxonomy" id="6130"/>
    <lineage>
        <taxon>Eukaryota</taxon>
        <taxon>Metazoa</taxon>
        <taxon>Cnidaria</taxon>
        <taxon>Anthozoa</taxon>
        <taxon>Hexacorallia</taxon>
        <taxon>Scleractinia</taxon>
        <taxon>Astrocoeniina</taxon>
        <taxon>Acroporidae</taxon>
        <taxon>Acropora</taxon>
    </lineage>
</organism>
<keyword evidence="1" id="KW-0812">Transmembrane</keyword>
<reference evidence="2" key="2">
    <citation type="journal article" date="2023" name="Science">
        <title>Genomic signatures of disease resistance in endangered staghorn corals.</title>
        <authorList>
            <person name="Vollmer S.V."/>
            <person name="Selwyn J.D."/>
            <person name="Despard B.A."/>
            <person name="Roesel C.L."/>
        </authorList>
    </citation>
    <scope>NUCLEOTIDE SEQUENCE</scope>
    <source>
        <strain evidence="2">K2</strain>
    </source>
</reference>
<protein>
    <submittedName>
        <fullName evidence="2">Uncharacterized protein</fullName>
    </submittedName>
</protein>
<evidence type="ECO:0000313" key="3">
    <source>
        <dbReference type="Proteomes" id="UP001249851"/>
    </source>
</evidence>
<name>A0AAD9VA29_ACRCE</name>
<evidence type="ECO:0000313" key="2">
    <source>
        <dbReference type="EMBL" id="KAK2566836.1"/>
    </source>
</evidence>
<dbReference type="AlphaFoldDB" id="A0AAD9VA29"/>